<proteinExistence type="predicted"/>
<dbReference type="AlphaFoldDB" id="A0A8P4KPS9"/>
<evidence type="ECO:0000313" key="3">
    <source>
        <dbReference type="Proteomes" id="UP000694389"/>
    </source>
</evidence>
<protein>
    <recommendedName>
        <fullName evidence="4">Sterile alpha motif domain-containing protein 3</fullName>
    </recommendedName>
</protein>
<evidence type="ECO:0000256" key="1">
    <source>
        <dbReference type="SAM" id="MobiDB-lite"/>
    </source>
</evidence>
<feature type="region of interest" description="Disordered" evidence="1">
    <location>
        <begin position="471"/>
        <end position="496"/>
    </location>
</feature>
<evidence type="ECO:0008006" key="4">
    <source>
        <dbReference type="Google" id="ProtNLM"/>
    </source>
</evidence>
<sequence length="754" mass="85295">MNETFVKEIISAVSESNMMSHCSKDGPLGTAKKRAAYVRREFPLVNPIEYVVEKGKKPLAYVPIVPMLQKLLNKTDVLDKAMSEKVHVPQEYRSYADGQYFSENSLLSKDEFTIALGLYIDDFEVANPLGTSKLKHKMCAVYWVIANIPAKYRSTLNSIQLALLCNTSTVKECGYAKVLQPLIYDLQFVEQNGIFLEQLGASVKGTVLYVAADNLAAHSLAGFLESFSVEKFCRFCSASRSDTQQHEMAVQQKFTMRVIVTEGDIRKLTMTTRPDTLEDLIDWLKGTLQASYSFNLQYQDPEFNNELCNLTDLSELPEKPTIKIIPVIELVPVHETCSDTSSQADTDILSISSSDRSSQWPDVFEIPKFPVDVEYRLRQGNLLYLRDATYLKVTKELKHEILEKLAETMYAFKAYPTNEEFETVAKALVQTHPCLKETGSPSGWVGWKNSLKFKMGNYRTKMRQCGRLDVTVNGGKRGRHSTSADPPNKDIKKPRKGEINFLPDFPEGKEEHNLEEARQVLVNEMTKKKPNGSLVNKEMDMTFALRRKEVVQDKPAISQMVHRWPALFTESQVYYEFSRVVGKNLRENFFDALDRFSPSLMDLFKNKRGLTGQVLAELLRHTKTTEPTDIRCLCLRGLPVVLGDDPSSFFKTCSDATDQDSYIQTPVGLLCIDEESPQLNPSKVGIILEGSLVMDDLASLPQAFCILFGLIYALHLDYPKYMKNTFSFVQQVMLSLGKSQLAPKIQSLKNQLSV</sequence>
<keyword evidence="3" id="KW-1185">Reference proteome</keyword>
<reference evidence="2" key="1">
    <citation type="submission" date="2025-08" db="UniProtKB">
        <authorList>
            <consortium name="Ensembl"/>
        </authorList>
    </citation>
    <scope>IDENTIFICATION</scope>
</reference>
<dbReference type="Proteomes" id="UP000694389">
    <property type="component" value="Unassembled WGS sequence"/>
</dbReference>
<dbReference type="GeneTree" id="ENSGT00950000182912"/>
<accession>A0A8P4KPS9</accession>
<name>A0A8P4KPS9_DICLA</name>
<dbReference type="PANTHER" id="PTHR31025">
    <property type="entry name" value="SI:CH211-196P9.1-RELATED"/>
    <property type="match status" value="1"/>
</dbReference>
<evidence type="ECO:0000313" key="2">
    <source>
        <dbReference type="Ensembl" id="ENSDLAP00005076169.1"/>
    </source>
</evidence>
<organism evidence="2 3">
    <name type="scientific">Dicentrarchus labrax</name>
    <name type="common">European seabass</name>
    <name type="synonym">Morone labrax</name>
    <dbReference type="NCBI Taxonomy" id="13489"/>
    <lineage>
        <taxon>Eukaryota</taxon>
        <taxon>Metazoa</taxon>
        <taxon>Chordata</taxon>
        <taxon>Craniata</taxon>
        <taxon>Vertebrata</taxon>
        <taxon>Euteleostomi</taxon>
        <taxon>Actinopterygii</taxon>
        <taxon>Neopterygii</taxon>
        <taxon>Teleostei</taxon>
        <taxon>Neoteleostei</taxon>
        <taxon>Acanthomorphata</taxon>
        <taxon>Eupercaria</taxon>
        <taxon>Moronidae</taxon>
        <taxon>Dicentrarchus</taxon>
    </lineage>
</organism>
<reference evidence="2" key="2">
    <citation type="submission" date="2025-09" db="UniProtKB">
        <authorList>
            <consortium name="Ensembl"/>
        </authorList>
    </citation>
    <scope>IDENTIFICATION</scope>
</reference>
<dbReference type="PANTHER" id="PTHR31025:SF19">
    <property type="entry name" value="SI:CH73-42K18.1-RELATED"/>
    <property type="match status" value="1"/>
</dbReference>
<dbReference type="Ensembl" id="ENSDLAT00005081904.1">
    <property type="protein sequence ID" value="ENSDLAP00005076169.1"/>
    <property type="gene ID" value="ENSDLAG00005030918.1"/>
</dbReference>